<evidence type="ECO:0000313" key="1">
    <source>
        <dbReference type="EMBL" id="PTB51688.1"/>
    </source>
</evidence>
<dbReference type="RefSeq" id="XP_024771365.1">
    <property type="nucleotide sequence ID" value="XM_024913596.1"/>
</dbReference>
<name>A0A2T4A3R7_TRIHA</name>
<reference evidence="1 2" key="1">
    <citation type="submission" date="2016-07" db="EMBL/GenBank/DDBJ databases">
        <title>Multiple horizontal gene transfer events from other fungi enriched the ability of initially mycotrophic Trichoderma (Ascomycota) to feed on dead plant biomass.</title>
        <authorList>
            <consortium name="DOE Joint Genome Institute"/>
            <person name="Aerts A."/>
            <person name="Atanasova L."/>
            <person name="Chenthamara K."/>
            <person name="Zhang J."/>
            <person name="Grujic M."/>
            <person name="Henrissat B."/>
            <person name="Kuo A."/>
            <person name="Salamov A."/>
            <person name="Lipzen A."/>
            <person name="Labutti K."/>
            <person name="Barry K."/>
            <person name="Miao Y."/>
            <person name="Rahimi M.J."/>
            <person name="Shen Q."/>
            <person name="Grigoriev I.V."/>
            <person name="Kubicek C.P."/>
            <person name="Druzhinina I.S."/>
        </authorList>
    </citation>
    <scope>NUCLEOTIDE SEQUENCE [LARGE SCALE GENOMIC DNA]</scope>
    <source>
        <strain evidence="1 2">CBS 226.95</strain>
    </source>
</reference>
<evidence type="ECO:0000313" key="2">
    <source>
        <dbReference type="Proteomes" id="UP000241690"/>
    </source>
</evidence>
<sequence length="80" mass="9112">MVMERHLRHLQGRHWVYLLPRGGFADHVCFGKTFEKDVKNHSAVASLVYLSSRPPEGLRAVSLLDPTLKKNTTRDQLEVG</sequence>
<dbReference type="EMBL" id="KZ679685">
    <property type="protein sequence ID" value="PTB51688.1"/>
    <property type="molecule type" value="Genomic_DNA"/>
</dbReference>
<accession>A0A2T4A3R7</accession>
<dbReference type="Proteomes" id="UP000241690">
    <property type="component" value="Unassembled WGS sequence"/>
</dbReference>
<dbReference type="AlphaFoldDB" id="A0A2T4A3R7"/>
<gene>
    <name evidence="1" type="ORF">M431DRAFT_225274</name>
</gene>
<organism evidence="1 2">
    <name type="scientific">Trichoderma harzianum CBS 226.95</name>
    <dbReference type="NCBI Taxonomy" id="983964"/>
    <lineage>
        <taxon>Eukaryota</taxon>
        <taxon>Fungi</taxon>
        <taxon>Dikarya</taxon>
        <taxon>Ascomycota</taxon>
        <taxon>Pezizomycotina</taxon>
        <taxon>Sordariomycetes</taxon>
        <taxon>Hypocreomycetidae</taxon>
        <taxon>Hypocreales</taxon>
        <taxon>Hypocreaceae</taxon>
        <taxon>Trichoderma</taxon>
    </lineage>
</organism>
<proteinExistence type="predicted"/>
<protein>
    <submittedName>
        <fullName evidence="1">Uncharacterized protein</fullName>
    </submittedName>
</protein>
<keyword evidence="2" id="KW-1185">Reference proteome</keyword>
<dbReference type="GeneID" id="36622158"/>